<sequence length="212" mass="22978">MSEHIVEQLAKHKIVPVIQINKAEHAVPLAKTLVENGLPVAEVTFRTDAAAEAIHLMRKAYPELCLGAGTVLNEEQIDSAKESGASFAVAPGLNPTSVLHCRSIELPMIPGVNNPSQIEQGLELGLNFLKFFPAQASGGPEMIKALLAPYRDIRLMPTGGISKDNIHRYLEIERVDCCGGSWMVPPTMIDDGDWDGLGHLIREAVALVNREA</sequence>
<evidence type="ECO:0000256" key="2">
    <source>
        <dbReference type="ARBA" id="ARBA00004736"/>
    </source>
</evidence>
<dbReference type="GO" id="GO:0008675">
    <property type="term" value="F:2-dehydro-3-deoxy-phosphogluconate aldolase activity"/>
    <property type="evidence" value="ECO:0007669"/>
    <property type="project" value="UniProtKB-EC"/>
</dbReference>
<gene>
    <name evidence="9" type="ORF">A8L45_22165</name>
</gene>
<dbReference type="PROSITE" id="PS00160">
    <property type="entry name" value="ALDOLASE_KDPG_KHG_2"/>
    <property type="match status" value="1"/>
</dbReference>
<evidence type="ECO:0000256" key="7">
    <source>
        <dbReference type="ARBA" id="ARBA00023270"/>
    </source>
</evidence>
<dbReference type="AlphaFoldDB" id="A0A1C3E884"/>
<evidence type="ECO:0000256" key="4">
    <source>
        <dbReference type="ARBA" id="ARBA00011233"/>
    </source>
</evidence>
<dbReference type="InterPro" id="IPR013785">
    <property type="entry name" value="Aldolase_TIM"/>
</dbReference>
<dbReference type="InterPro" id="IPR031337">
    <property type="entry name" value="KDPG/KHG_AS_1"/>
</dbReference>
<organism evidence="9 10">
    <name type="scientific">Veronia pacifica</name>
    <dbReference type="NCBI Taxonomy" id="1080227"/>
    <lineage>
        <taxon>Bacteria</taxon>
        <taxon>Pseudomonadati</taxon>
        <taxon>Pseudomonadota</taxon>
        <taxon>Gammaproteobacteria</taxon>
        <taxon>Vibrionales</taxon>
        <taxon>Vibrionaceae</taxon>
        <taxon>Veronia</taxon>
    </lineage>
</organism>
<dbReference type="PANTHER" id="PTHR30246">
    <property type="entry name" value="2-KETO-3-DEOXY-6-PHOSPHOGLUCONATE ALDOLASE"/>
    <property type="match status" value="1"/>
</dbReference>
<dbReference type="Gene3D" id="3.20.20.70">
    <property type="entry name" value="Aldolase class I"/>
    <property type="match status" value="1"/>
</dbReference>
<dbReference type="RefSeq" id="WP_068905530.1">
    <property type="nucleotide sequence ID" value="NZ_JBHUIF010000012.1"/>
</dbReference>
<reference evidence="9 10" key="1">
    <citation type="submission" date="2016-05" db="EMBL/GenBank/DDBJ databases">
        <title>Genomic Taxonomy of the Vibrionaceae.</title>
        <authorList>
            <person name="Gomez-Gil B."/>
            <person name="Enciso-Ibarra J."/>
        </authorList>
    </citation>
    <scope>NUCLEOTIDE SEQUENCE [LARGE SCALE GENOMIC DNA]</scope>
    <source>
        <strain evidence="9 10">CAIM 1920</strain>
    </source>
</reference>
<dbReference type="CDD" id="cd00452">
    <property type="entry name" value="KDPG_aldolase"/>
    <property type="match status" value="1"/>
</dbReference>
<dbReference type="STRING" id="1080227.A8L45_22165"/>
<evidence type="ECO:0000256" key="5">
    <source>
        <dbReference type="ARBA" id="ARBA00013063"/>
    </source>
</evidence>
<dbReference type="EMBL" id="LYBM01000068">
    <property type="protein sequence ID" value="ODA29450.1"/>
    <property type="molecule type" value="Genomic_DNA"/>
</dbReference>
<keyword evidence="8" id="KW-0119">Carbohydrate metabolism</keyword>
<proteinExistence type="inferred from homology"/>
<dbReference type="PROSITE" id="PS00159">
    <property type="entry name" value="ALDOLASE_KDPG_KHG_1"/>
    <property type="match status" value="1"/>
</dbReference>
<dbReference type="Proteomes" id="UP000094936">
    <property type="component" value="Unassembled WGS sequence"/>
</dbReference>
<dbReference type="Pfam" id="PF01081">
    <property type="entry name" value="Aldolase"/>
    <property type="match status" value="1"/>
</dbReference>
<evidence type="ECO:0000256" key="1">
    <source>
        <dbReference type="ARBA" id="ARBA00000654"/>
    </source>
</evidence>
<dbReference type="NCBIfam" id="TIGR01182">
    <property type="entry name" value="eda"/>
    <property type="match status" value="1"/>
</dbReference>
<comment type="similarity">
    <text evidence="3">Belongs to the KHG/KDPG aldolase family.</text>
</comment>
<dbReference type="SUPFAM" id="SSF51569">
    <property type="entry name" value="Aldolase"/>
    <property type="match status" value="1"/>
</dbReference>
<dbReference type="OrthoDB" id="9805177at2"/>
<comment type="catalytic activity">
    <reaction evidence="1">
        <text>2-dehydro-3-deoxy-6-phospho-D-gluconate = D-glyceraldehyde 3-phosphate + pyruvate</text>
        <dbReference type="Rhea" id="RHEA:17089"/>
        <dbReference type="ChEBI" id="CHEBI:15361"/>
        <dbReference type="ChEBI" id="CHEBI:57569"/>
        <dbReference type="ChEBI" id="CHEBI:59776"/>
        <dbReference type="EC" id="4.1.2.14"/>
    </reaction>
</comment>
<keyword evidence="6" id="KW-0456">Lyase</keyword>
<dbReference type="EC" id="4.1.2.14" evidence="5"/>
<name>A0A1C3E884_9GAMM</name>
<evidence type="ECO:0000256" key="3">
    <source>
        <dbReference type="ARBA" id="ARBA00006906"/>
    </source>
</evidence>
<dbReference type="InterPro" id="IPR031338">
    <property type="entry name" value="KDPG/KHG_AS_2"/>
</dbReference>
<comment type="caution">
    <text evidence="9">The sequence shown here is derived from an EMBL/GenBank/DDBJ whole genome shotgun (WGS) entry which is preliminary data.</text>
</comment>
<keyword evidence="10" id="KW-1185">Reference proteome</keyword>
<comment type="subunit">
    <text evidence="4">Homotrimer.</text>
</comment>
<protein>
    <recommendedName>
        <fullName evidence="5">2-dehydro-3-deoxy-phosphogluconate aldolase</fullName>
        <ecNumber evidence="5">4.1.2.14</ecNumber>
    </recommendedName>
</protein>
<keyword evidence="7" id="KW-0704">Schiff base</keyword>
<evidence type="ECO:0000256" key="8">
    <source>
        <dbReference type="ARBA" id="ARBA00023277"/>
    </source>
</evidence>
<accession>A0A1C3E884</accession>
<evidence type="ECO:0000256" key="6">
    <source>
        <dbReference type="ARBA" id="ARBA00023239"/>
    </source>
</evidence>
<evidence type="ECO:0000313" key="9">
    <source>
        <dbReference type="EMBL" id="ODA29450.1"/>
    </source>
</evidence>
<evidence type="ECO:0000313" key="10">
    <source>
        <dbReference type="Proteomes" id="UP000094936"/>
    </source>
</evidence>
<dbReference type="PANTHER" id="PTHR30246:SF1">
    <property type="entry name" value="2-DEHYDRO-3-DEOXY-6-PHOSPHOGALACTONATE ALDOLASE-RELATED"/>
    <property type="match status" value="1"/>
</dbReference>
<dbReference type="InterPro" id="IPR000887">
    <property type="entry name" value="Aldlse_KDPG_KHG"/>
</dbReference>
<comment type="pathway">
    <text evidence="2">Carbohydrate acid metabolism; 2-dehydro-3-deoxy-D-gluconate degradation; D-glyceraldehyde 3-phosphate and pyruvate from 2-dehydro-3-deoxy-D-gluconate: step 2/2.</text>
</comment>
<dbReference type="NCBIfam" id="NF004325">
    <property type="entry name" value="PRK05718.1"/>
    <property type="match status" value="1"/>
</dbReference>